<accession>A0A0F6SRV8</accession>
<reference evidence="3 4" key="1">
    <citation type="submission" date="2015-04" db="EMBL/GenBank/DDBJ databases">
        <title>Complete Genome Sequence of Brevibacterium flavum ATCC 15168.</title>
        <authorList>
            <person name="Ahn J."/>
            <person name="Park G."/>
            <person name="Jeon W."/>
            <person name="Jang Y."/>
            <person name="Jang M."/>
            <person name="Lee H."/>
            <person name="Lee H."/>
        </authorList>
    </citation>
    <scope>NUCLEOTIDE SEQUENCE [LARGE SCALE GENOMIC DNA]</scope>
    <source>
        <strain evidence="3 4">ATCC 15168</strain>
    </source>
</reference>
<sequence length="166" mass="17057">MKRIYATLASGLLCLSLAACGGVTVEGDDSPSTAAAPTESSAGSSSTARSTERSSQASQSNGSGGSTARDGAAEEIDGLPEVTVERSAEAQAFLDALKDEKIDISGVEDQLIATAQNYCSSENKDQNVTVDAVAGQLIVQGRTSVKEDQAAEISTLLKESADRTYC</sequence>
<evidence type="ECO:0000313" key="3">
    <source>
        <dbReference type="EMBL" id="AKF28634.1"/>
    </source>
</evidence>
<keyword evidence="4" id="KW-1185">Reference proteome</keyword>
<feature type="compositionally biased region" description="Low complexity" evidence="1">
    <location>
        <begin position="30"/>
        <end position="61"/>
    </location>
</feature>
<dbReference type="RefSeq" id="WP_003862652.1">
    <property type="nucleotide sequence ID" value="NZ_CP011309.1"/>
</dbReference>
<feature type="region of interest" description="Disordered" evidence="1">
    <location>
        <begin position="26"/>
        <end position="82"/>
    </location>
</feature>
<feature type="chain" id="PRO_5038674970" evidence="2">
    <location>
        <begin position="22"/>
        <end position="166"/>
    </location>
</feature>
<dbReference type="Proteomes" id="UP000034037">
    <property type="component" value="Chromosome"/>
</dbReference>
<dbReference type="PATRIC" id="fig|92706.3.peg.3024"/>
<evidence type="ECO:0000313" key="4">
    <source>
        <dbReference type="Proteomes" id="UP000034037"/>
    </source>
</evidence>
<gene>
    <name evidence="3" type="ORF">YH66_14410</name>
</gene>
<name>A0A0F6SRV8_9CORY</name>
<evidence type="ECO:0000256" key="2">
    <source>
        <dbReference type="SAM" id="SignalP"/>
    </source>
</evidence>
<organism evidence="3 4">
    <name type="scientific">[Brevibacterium] flavum</name>
    <dbReference type="NCBI Taxonomy" id="92706"/>
    <lineage>
        <taxon>Bacteria</taxon>
        <taxon>Bacillati</taxon>
        <taxon>Actinomycetota</taxon>
        <taxon>Actinomycetes</taxon>
        <taxon>Mycobacteriales</taxon>
        <taxon>Corynebacteriaceae</taxon>
        <taxon>Corynebacterium</taxon>
    </lineage>
</organism>
<feature type="signal peptide" evidence="2">
    <location>
        <begin position="1"/>
        <end position="21"/>
    </location>
</feature>
<dbReference type="HOGENOM" id="CLU_124343_0_0_11"/>
<protein>
    <submittedName>
        <fullName evidence="3">Uncharacterized protein</fullName>
    </submittedName>
</protein>
<evidence type="ECO:0000256" key="1">
    <source>
        <dbReference type="SAM" id="MobiDB-lite"/>
    </source>
</evidence>
<dbReference type="AlphaFoldDB" id="A0A0F6SRV8"/>
<proteinExistence type="predicted"/>
<dbReference type="EMBL" id="CP011309">
    <property type="protein sequence ID" value="AKF28634.1"/>
    <property type="molecule type" value="Genomic_DNA"/>
</dbReference>
<dbReference type="PROSITE" id="PS51257">
    <property type="entry name" value="PROKAR_LIPOPROTEIN"/>
    <property type="match status" value="1"/>
</dbReference>
<keyword evidence="2" id="KW-0732">Signal</keyword>